<dbReference type="PATRIC" id="fig|1348973.3.peg.784"/>
<sequence length="126" mass="13705">MDPREPSNKLKQRPFQKLGNGRYMRSPDIVSDLNKFNLTAKYLAKFGALSFVTGTVYDFATSEDRSLITLRNAATNNFFITGAAVGIGLAFSTGILGGILIGAGIGIVYGIVKETTGFQFSDIWRD</sequence>
<dbReference type="RefSeq" id="WP_035193491.1">
    <property type="nucleotide sequence ID" value="NZ_JJRY01000002.1"/>
</dbReference>
<keyword evidence="1" id="KW-0472">Membrane</keyword>
<dbReference type="AlphaFoldDB" id="A0A072NQN0"/>
<keyword evidence="1" id="KW-0812">Transmembrane</keyword>
<gene>
    <name evidence="2" type="ORF">M670_00813</name>
</gene>
<protein>
    <submittedName>
        <fullName evidence="2">Uncharacterized protein</fullName>
    </submittedName>
</protein>
<evidence type="ECO:0000313" key="2">
    <source>
        <dbReference type="EMBL" id="KEF39791.1"/>
    </source>
</evidence>
<name>A0A072NQN0_SCHAZ</name>
<evidence type="ECO:0000313" key="3">
    <source>
        <dbReference type="Proteomes" id="UP000027936"/>
    </source>
</evidence>
<organism evidence="2 3">
    <name type="scientific">Schinkia azotoformans MEV2011</name>
    <dbReference type="NCBI Taxonomy" id="1348973"/>
    <lineage>
        <taxon>Bacteria</taxon>
        <taxon>Bacillati</taxon>
        <taxon>Bacillota</taxon>
        <taxon>Bacilli</taxon>
        <taxon>Bacillales</taxon>
        <taxon>Bacillaceae</taxon>
        <taxon>Calidifontibacillus/Schinkia group</taxon>
        <taxon>Schinkia</taxon>
    </lineage>
</organism>
<dbReference type="EMBL" id="JJRY01000002">
    <property type="protein sequence ID" value="KEF39791.1"/>
    <property type="molecule type" value="Genomic_DNA"/>
</dbReference>
<accession>A0A072NQN0</accession>
<reference evidence="2 3" key="1">
    <citation type="submission" date="2014-04" db="EMBL/GenBank/DDBJ databases">
        <title>Draft genome sequence of Bacillus azotoformans MEV2011, a (co-) denitrifying strain unable to grow in the presence of oxygen.</title>
        <authorList>
            <person name="Nielsen M."/>
            <person name="Schreiber L."/>
            <person name="Finster K."/>
            <person name="Schramm A."/>
        </authorList>
    </citation>
    <scope>NUCLEOTIDE SEQUENCE [LARGE SCALE GENOMIC DNA]</scope>
    <source>
        <strain evidence="2 3">MEV2011</strain>
    </source>
</reference>
<proteinExistence type="predicted"/>
<comment type="caution">
    <text evidence="2">The sequence shown here is derived from an EMBL/GenBank/DDBJ whole genome shotgun (WGS) entry which is preliminary data.</text>
</comment>
<dbReference type="Proteomes" id="UP000027936">
    <property type="component" value="Unassembled WGS sequence"/>
</dbReference>
<keyword evidence="1" id="KW-1133">Transmembrane helix</keyword>
<feature type="transmembrane region" description="Helical" evidence="1">
    <location>
        <begin position="80"/>
        <end position="112"/>
    </location>
</feature>
<evidence type="ECO:0000256" key="1">
    <source>
        <dbReference type="SAM" id="Phobius"/>
    </source>
</evidence>